<keyword evidence="1" id="KW-0820">tRNA-binding</keyword>
<evidence type="ECO:0008006" key="5">
    <source>
        <dbReference type="Google" id="ProtNLM"/>
    </source>
</evidence>
<dbReference type="NCBIfam" id="TIGR00447">
    <property type="entry name" value="pth"/>
    <property type="match status" value="1"/>
</dbReference>
<dbReference type="Pfam" id="PF01195">
    <property type="entry name" value="Pept_tRNA_hydro"/>
    <property type="match status" value="1"/>
</dbReference>
<keyword evidence="2" id="KW-0378">Hydrolase</keyword>
<protein>
    <recommendedName>
        <fullName evidence="5">Peptidyl-tRNA hydrolase</fullName>
    </recommendedName>
</protein>
<gene>
    <name evidence="4" type="ORF">METZ01_LOCUS459455</name>
</gene>
<dbReference type="SUPFAM" id="SSF53178">
    <property type="entry name" value="Peptidyl-tRNA hydrolase-like"/>
    <property type="match status" value="1"/>
</dbReference>
<evidence type="ECO:0000256" key="1">
    <source>
        <dbReference type="ARBA" id="ARBA00022555"/>
    </source>
</evidence>
<dbReference type="GO" id="GO:0004045">
    <property type="term" value="F:peptidyl-tRNA hydrolase activity"/>
    <property type="evidence" value="ECO:0007669"/>
    <property type="project" value="InterPro"/>
</dbReference>
<dbReference type="InterPro" id="IPR001328">
    <property type="entry name" value="Pept_tRNA_hydro"/>
</dbReference>
<evidence type="ECO:0000313" key="4">
    <source>
        <dbReference type="EMBL" id="SVE06601.1"/>
    </source>
</evidence>
<keyword evidence="3" id="KW-0694">RNA-binding</keyword>
<accession>A0A383AG79</accession>
<name>A0A383AG79_9ZZZZ</name>
<proteinExistence type="predicted"/>
<dbReference type="InterPro" id="IPR036416">
    <property type="entry name" value="Pept_tRNA_hydro_sf"/>
</dbReference>
<dbReference type="Gene3D" id="3.40.50.1470">
    <property type="entry name" value="Peptidyl-tRNA hydrolase"/>
    <property type="match status" value="1"/>
</dbReference>
<dbReference type="PANTHER" id="PTHR17224">
    <property type="entry name" value="PEPTIDYL-TRNA HYDROLASE"/>
    <property type="match status" value="1"/>
</dbReference>
<dbReference type="PANTHER" id="PTHR17224:SF1">
    <property type="entry name" value="PEPTIDYL-TRNA HYDROLASE"/>
    <property type="match status" value="1"/>
</dbReference>
<evidence type="ECO:0000256" key="3">
    <source>
        <dbReference type="ARBA" id="ARBA00022884"/>
    </source>
</evidence>
<dbReference type="AlphaFoldDB" id="A0A383AG79"/>
<feature type="non-terminal residue" evidence="4">
    <location>
        <position position="1"/>
    </location>
</feature>
<sequence>AGFWVVDELSRRWKAGFKPGQGEYLFVEQKSWDILLVKPTTGMNKAGIAAKDIMKNWNINLSELYLIVDDVDLPLGKIRIRPKGGDGCHRGMESVIYHLGNNKFPRIRFGIATDDKLRPAENYVLKSFNKKDQTLANEMIIKTADAVESIIHSGMVKTMNNFNA</sequence>
<dbReference type="EMBL" id="UINC01191790">
    <property type="protein sequence ID" value="SVE06601.1"/>
    <property type="molecule type" value="Genomic_DNA"/>
</dbReference>
<reference evidence="4" key="1">
    <citation type="submission" date="2018-05" db="EMBL/GenBank/DDBJ databases">
        <authorList>
            <person name="Lanie J.A."/>
            <person name="Ng W.-L."/>
            <person name="Kazmierczak K.M."/>
            <person name="Andrzejewski T.M."/>
            <person name="Davidsen T.M."/>
            <person name="Wayne K.J."/>
            <person name="Tettelin H."/>
            <person name="Glass J.I."/>
            <person name="Rusch D."/>
            <person name="Podicherti R."/>
            <person name="Tsui H.-C.T."/>
            <person name="Winkler M.E."/>
        </authorList>
    </citation>
    <scope>NUCLEOTIDE SEQUENCE</scope>
</reference>
<dbReference type="GO" id="GO:0000049">
    <property type="term" value="F:tRNA binding"/>
    <property type="evidence" value="ECO:0007669"/>
    <property type="project" value="UniProtKB-KW"/>
</dbReference>
<organism evidence="4">
    <name type="scientific">marine metagenome</name>
    <dbReference type="NCBI Taxonomy" id="408172"/>
    <lineage>
        <taxon>unclassified sequences</taxon>
        <taxon>metagenomes</taxon>
        <taxon>ecological metagenomes</taxon>
    </lineage>
</organism>
<evidence type="ECO:0000256" key="2">
    <source>
        <dbReference type="ARBA" id="ARBA00022801"/>
    </source>
</evidence>